<keyword evidence="6 8" id="KW-0472">Membrane</keyword>
<protein>
    <submittedName>
        <fullName evidence="11">ABC transporter ATP-binding protein</fullName>
        <ecNumber evidence="11">3.6.3.-</ecNumber>
    </submittedName>
</protein>
<reference evidence="11 12" key="1">
    <citation type="submission" date="2014-05" db="EMBL/GenBank/DDBJ databases">
        <authorList>
            <person name="Aslett A.Martin."/>
            <person name="De Silva Nishadi"/>
        </authorList>
    </citation>
    <scope>NUCLEOTIDE SEQUENCE [LARGE SCALE GENOMIC DNA]</scope>
</reference>
<dbReference type="InterPro" id="IPR017871">
    <property type="entry name" value="ABC_transporter-like_CS"/>
</dbReference>
<gene>
    <name evidence="11" type="ORF">ERS140147_02008</name>
</gene>
<comment type="function">
    <text evidence="7">May be involved in multidrug export. Transmembrane domains (TMD) form a pore in the cell membrane and the ATP-binding domain (NBD) is responsible for energy generation.</text>
</comment>
<sequence length="580" mass="65764">MIIQQLFSLTQQGKKDLYKTTFLTTLHQISVVLPIIILVMLAEDMINHIQESQEEPILFWGYLIACIILLAIIFVIYLVTYQQMYINSGTESAKMRLRMAEKFRKLPLSYLGEKDLSDFTSTLMDDVSVIEKQLTSDFANLVSGILSSGFITVILAFYNWQMALALFLCMPISLLFIILSKFVTTPTNRKNRQLKLNISESLQEFFENIKVIKSSSQKEQYIQKLIHTIKSVIPWAVLYEVLVGIFISISYNILRIGLGIVVLLGTYLLVHQQLTVLGFILFIFVAVRIYDPLTNSLYKIGEFIYSLVSARRIKNIFEIEEQSGSSNIELTQFDIEFRNVTFGYNDKEVIHGVSFTARQGEITALVGPSGCGKSTLAKLSARFWDTHSGEIFIDGHNINEIHPEKLLSYYSIVFQDVILFNDTVFNNIKIGNSSATDEEVYQAAAMANCTDFITRLPEGFDTVIGENGQTLSGGERQRLSIARAFLKQAPIVLLDEATASLDPENEILIQNAISELIKDKTVMVIAHRLKTIEHCDQIVVLKEGKIEEKGKHEQLMANEHLYHHLVSLQRKSGDWQVNEA</sequence>
<evidence type="ECO:0000256" key="4">
    <source>
        <dbReference type="ARBA" id="ARBA00022840"/>
    </source>
</evidence>
<evidence type="ECO:0000313" key="12">
    <source>
        <dbReference type="Proteomes" id="UP000044616"/>
    </source>
</evidence>
<dbReference type="SUPFAM" id="SSF90123">
    <property type="entry name" value="ABC transporter transmembrane region"/>
    <property type="match status" value="1"/>
</dbReference>
<dbReference type="PANTHER" id="PTHR24221">
    <property type="entry name" value="ATP-BINDING CASSETTE SUB-FAMILY B"/>
    <property type="match status" value="1"/>
</dbReference>
<dbReference type="Pfam" id="PF00664">
    <property type="entry name" value="ABC_membrane"/>
    <property type="match status" value="1"/>
</dbReference>
<dbReference type="FunFam" id="3.40.50.300:FF:001443">
    <property type="entry name" value="ABC transporter, ATP-binding protein"/>
    <property type="match status" value="1"/>
</dbReference>
<dbReference type="InterPro" id="IPR039421">
    <property type="entry name" value="Type_1_exporter"/>
</dbReference>
<evidence type="ECO:0000256" key="8">
    <source>
        <dbReference type="SAM" id="Phobius"/>
    </source>
</evidence>
<dbReference type="PANTHER" id="PTHR24221:SF397">
    <property type="entry name" value="ABC TRANSPORTER, ATP-BINDING TRANSMEMBRANE PROTEIN"/>
    <property type="match status" value="1"/>
</dbReference>
<dbReference type="PROSITE" id="PS50929">
    <property type="entry name" value="ABC_TM1F"/>
    <property type="match status" value="1"/>
</dbReference>
<dbReference type="InterPro" id="IPR003593">
    <property type="entry name" value="AAA+_ATPase"/>
</dbReference>
<dbReference type="GO" id="GO:0016887">
    <property type="term" value="F:ATP hydrolysis activity"/>
    <property type="evidence" value="ECO:0007669"/>
    <property type="project" value="InterPro"/>
</dbReference>
<dbReference type="Proteomes" id="UP000044616">
    <property type="component" value="Unassembled WGS sequence"/>
</dbReference>
<evidence type="ECO:0000313" key="11">
    <source>
        <dbReference type="EMBL" id="CDR28854.1"/>
    </source>
</evidence>
<dbReference type="PROSITE" id="PS50893">
    <property type="entry name" value="ABC_TRANSPORTER_2"/>
    <property type="match status" value="1"/>
</dbReference>
<dbReference type="AlphaFoldDB" id="A0A077UKC2"/>
<feature type="transmembrane region" description="Helical" evidence="8">
    <location>
        <begin position="138"/>
        <end position="158"/>
    </location>
</feature>
<keyword evidence="3" id="KW-0547">Nucleotide-binding</keyword>
<comment type="subcellular location">
    <subcellularLocation>
        <location evidence="1">Cell membrane</location>
        <topology evidence="1">Multi-pass membrane protein</topology>
    </subcellularLocation>
</comment>
<evidence type="ECO:0000256" key="6">
    <source>
        <dbReference type="ARBA" id="ARBA00023136"/>
    </source>
</evidence>
<dbReference type="PROSITE" id="PS00211">
    <property type="entry name" value="ABC_TRANSPORTER_1"/>
    <property type="match status" value="1"/>
</dbReference>
<feature type="transmembrane region" description="Helical" evidence="8">
    <location>
        <begin position="57"/>
        <end position="79"/>
    </location>
</feature>
<evidence type="ECO:0000256" key="1">
    <source>
        <dbReference type="ARBA" id="ARBA00004651"/>
    </source>
</evidence>
<dbReference type="CDD" id="cd07346">
    <property type="entry name" value="ABC_6TM_exporters"/>
    <property type="match status" value="1"/>
</dbReference>
<dbReference type="RefSeq" id="WP_047531464.1">
    <property type="nucleotide sequence ID" value="NZ_CCEH01000018.1"/>
</dbReference>
<dbReference type="Gene3D" id="3.40.50.300">
    <property type="entry name" value="P-loop containing nucleotide triphosphate hydrolases"/>
    <property type="match status" value="1"/>
</dbReference>
<proteinExistence type="predicted"/>
<evidence type="ECO:0000256" key="3">
    <source>
        <dbReference type="ARBA" id="ARBA00022741"/>
    </source>
</evidence>
<dbReference type="InterPro" id="IPR036640">
    <property type="entry name" value="ABC1_TM_sf"/>
</dbReference>
<feature type="transmembrane region" description="Helical" evidence="8">
    <location>
        <begin position="21"/>
        <end position="42"/>
    </location>
</feature>
<dbReference type="GO" id="GO:0005886">
    <property type="term" value="C:plasma membrane"/>
    <property type="evidence" value="ECO:0007669"/>
    <property type="project" value="UniProtKB-SubCell"/>
</dbReference>
<feature type="domain" description="ABC transporter" evidence="9">
    <location>
        <begin position="335"/>
        <end position="568"/>
    </location>
</feature>
<dbReference type="GO" id="GO:0034040">
    <property type="term" value="F:ATPase-coupled lipid transmembrane transporter activity"/>
    <property type="evidence" value="ECO:0007669"/>
    <property type="project" value="TreeGrafter"/>
</dbReference>
<feature type="transmembrane region" description="Helical" evidence="8">
    <location>
        <begin position="232"/>
        <end position="254"/>
    </location>
</feature>
<evidence type="ECO:0000256" key="7">
    <source>
        <dbReference type="ARBA" id="ARBA00025074"/>
    </source>
</evidence>
<feature type="transmembrane region" description="Helical" evidence="8">
    <location>
        <begin position="164"/>
        <end position="183"/>
    </location>
</feature>
<name>A0A077UKC2_9STAP</name>
<dbReference type="InterPro" id="IPR011527">
    <property type="entry name" value="ABC1_TM_dom"/>
</dbReference>
<dbReference type="GO" id="GO:0140359">
    <property type="term" value="F:ABC-type transporter activity"/>
    <property type="evidence" value="ECO:0007669"/>
    <property type="project" value="InterPro"/>
</dbReference>
<dbReference type="SMART" id="SM00382">
    <property type="entry name" value="AAA"/>
    <property type="match status" value="1"/>
</dbReference>
<dbReference type="EMBL" id="CCEH01000018">
    <property type="protein sequence ID" value="CDR28854.1"/>
    <property type="molecule type" value="Genomic_DNA"/>
</dbReference>
<dbReference type="EC" id="3.6.3.-" evidence="11"/>
<evidence type="ECO:0000259" key="9">
    <source>
        <dbReference type="PROSITE" id="PS50893"/>
    </source>
</evidence>
<dbReference type="Pfam" id="PF00005">
    <property type="entry name" value="ABC_tran"/>
    <property type="match status" value="1"/>
</dbReference>
<dbReference type="InterPro" id="IPR003439">
    <property type="entry name" value="ABC_transporter-like_ATP-bd"/>
</dbReference>
<dbReference type="SUPFAM" id="SSF52540">
    <property type="entry name" value="P-loop containing nucleoside triphosphate hydrolases"/>
    <property type="match status" value="1"/>
</dbReference>
<feature type="transmembrane region" description="Helical" evidence="8">
    <location>
        <begin position="260"/>
        <end position="287"/>
    </location>
</feature>
<keyword evidence="4 11" id="KW-0067">ATP-binding</keyword>
<keyword evidence="5 8" id="KW-1133">Transmembrane helix</keyword>
<evidence type="ECO:0000259" key="10">
    <source>
        <dbReference type="PROSITE" id="PS50929"/>
    </source>
</evidence>
<dbReference type="GO" id="GO:0005524">
    <property type="term" value="F:ATP binding"/>
    <property type="evidence" value="ECO:0007669"/>
    <property type="project" value="UniProtKB-KW"/>
</dbReference>
<dbReference type="Gene3D" id="1.20.1560.10">
    <property type="entry name" value="ABC transporter type 1, transmembrane domain"/>
    <property type="match status" value="1"/>
</dbReference>
<accession>A0A077UKC2</accession>
<evidence type="ECO:0000256" key="5">
    <source>
        <dbReference type="ARBA" id="ARBA00022989"/>
    </source>
</evidence>
<organism evidence="11 12">
    <name type="scientific">Staphylococcus schweitzeri</name>
    <dbReference type="NCBI Taxonomy" id="1654388"/>
    <lineage>
        <taxon>Bacteria</taxon>
        <taxon>Bacillati</taxon>
        <taxon>Bacillota</taxon>
        <taxon>Bacilli</taxon>
        <taxon>Bacillales</taxon>
        <taxon>Staphylococcaceae</taxon>
        <taxon>Staphylococcus</taxon>
    </lineage>
</organism>
<evidence type="ECO:0000256" key="2">
    <source>
        <dbReference type="ARBA" id="ARBA00022692"/>
    </source>
</evidence>
<keyword evidence="11" id="KW-0378">Hydrolase</keyword>
<feature type="domain" description="ABC transmembrane type-1" evidence="10">
    <location>
        <begin position="21"/>
        <end position="303"/>
    </location>
</feature>
<dbReference type="InterPro" id="IPR027417">
    <property type="entry name" value="P-loop_NTPase"/>
</dbReference>
<keyword evidence="2 8" id="KW-0812">Transmembrane</keyword>